<evidence type="ECO:0000259" key="1">
    <source>
        <dbReference type="PROSITE" id="PS51671"/>
    </source>
</evidence>
<dbReference type="AlphaFoldDB" id="A0A5E4LVL3"/>
<dbReference type="InterPro" id="IPR037914">
    <property type="entry name" value="SpoVT-AbrB_sf"/>
</dbReference>
<organism evidence="3 4">
    <name type="scientific">Candidatus Bilamarchaeum dharawalense</name>
    <dbReference type="NCBI Taxonomy" id="2885759"/>
    <lineage>
        <taxon>Archaea</taxon>
        <taxon>Candidatus Micrarchaeota</taxon>
        <taxon>Candidatus Micrarchaeia</taxon>
        <taxon>Candidatus Anstonellales</taxon>
        <taxon>Candidatus Bilamarchaeaceae</taxon>
        <taxon>Candidatus Bilamarchaeum</taxon>
    </lineage>
</organism>
<dbReference type="Proteomes" id="UP000789941">
    <property type="component" value="Unassembled WGS sequence"/>
</dbReference>
<dbReference type="EMBL" id="CABMJJ010000009">
    <property type="protein sequence ID" value="VVC04062.1"/>
    <property type="molecule type" value="Genomic_DNA"/>
</dbReference>
<gene>
    <name evidence="3" type="ORF">LFW2832_00707</name>
</gene>
<feature type="domain" description="ACT" evidence="1">
    <location>
        <begin position="55"/>
        <end position="129"/>
    </location>
</feature>
<dbReference type="SUPFAM" id="SSF89447">
    <property type="entry name" value="AbrB/MazE/MraZ-like"/>
    <property type="match status" value="1"/>
</dbReference>
<reference evidence="3 4" key="1">
    <citation type="submission" date="2019-08" db="EMBL/GenBank/DDBJ databases">
        <authorList>
            <person name="Vazquez-Campos X."/>
        </authorList>
    </citation>
    <scope>NUCLEOTIDE SEQUENCE [LARGE SCALE GENOMIC DNA]</scope>
    <source>
        <strain evidence="3">LFW-283_2</strain>
    </source>
</reference>
<evidence type="ECO:0008006" key="5">
    <source>
        <dbReference type="Google" id="ProtNLM"/>
    </source>
</evidence>
<proteinExistence type="predicted"/>
<dbReference type="InterPro" id="IPR007159">
    <property type="entry name" value="SpoVT-AbrB_dom"/>
</dbReference>
<name>A0A5E4LVL3_9ARCH</name>
<evidence type="ECO:0000313" key="3">
    <source>
        <dbReference type="EMBL" id="VVC04062.1"/>
    </source>
</evidence>
<dbReference type="InterPro" id="IPR002912">
    <property type="entry name" value="ACT_dom"/>
</dbReference>
<feature type="domain" description="SpoVT-AbrB" evidence="2">
    <location>
        <begin position="3"/>
        <end position="50"/>
    </location>
</feature>
<accession>A0A5E4LVL3</accession>
<dbReference type="PROSITE" id="PS51740">
    <property type="entry name" value="SPOVT_ABRB"/>
    <property type="match status" value="1"/>
</dbReference>
<comment type="caution">
    <text evidence="3">The sequence shown here is derived from an EMBL/GenBank/DDBJ whole genome shotgun (WGS) entry which is preliminary data.</text>
</comment>
<evidence type="ECO:0000313" key="4">
    <source>
        <dbReference type="Proteomes" id="UP000789941"/>
    </source>
</evidence>
<evidence type="ECO:0000259" key="2">
    <source>
        <dbReference type="PROSITE" id="PS51740"/>
    </source>
</evidence>
<dbReference type="GO" id="GO:0003677">
    <property type="term" value="F:DNA binding"/>
    <property type="evidence" value="ECO:0007669"/>
    <property type="project" value="InterPro"/>
</dbReference>
<dbReference type="PROSITE" id="PS51671">
    <property type="entry name" value="ACT"/>
    <property type="match status" value="1"/>
</dbReference>
<protein>
    <recommendedName>
        <fullName evidence="5">SpoVT-AbrB domain-containing protein</fullName>
    </recommendedName>
</protein>
<sequence length="129" mass="14738">MKIVKTRIGPNGRLQIPHDYLESLNLKVNDFVFLLLDEQNKSLRVSQFDATDLYEMLITMNDKPGTLAWLATVLYEHHFDLVFTEAHSIVRTKGAWWRVIGTFKGKPTTADLKKDLLKNGATSVTIIHL</sequence>